<dbReference type="AlphaFoldDB" id="A0A5S5CZH9"/>
<dbReference type="PROSITE" id="PS52015">
    <property type="entry name" value="TONB_CTD"/>
    <property type="match status" value="1"/>
</dbReference>
<feature type="chain" id="PRO_5024332194" evidence="1">
    <location>
        <begin position="20"/>
        <end position="338"/>
    </location>
</feature>
<dbReference type="InterPro" id="IPR037682">
    <property type="entry name" value="TonB_C"/>
</dbReference>
<dbReference type="Pfam" id="PF03544">
    <property type="entry name" value="TonB_C"/>
    <property type="match status" value="1"/>
</dbReference>
<feature type="signal peptide" evidence="1">
    <location>
        <begin position="1"/>
        <end position="19"/>
    </location>
</feature>
<reference evidence="3 4" key="1">
    <citation type="submission" date="2019-07" db="EMBL/GenBank/DDBJ databases">
        <title>Genomic Encyclopedia of Archaeal and Bacterial Type Strains, Phase II (KMG-II): from individual species to whole genera.</title>
        <authorList>
            <person name="Goeker M."/>
        </authorList>
    </citation>
    <scope>NUCLEOTIDE SEQUENCE [LARGE SCALE GENOMIC DNA]</scope>
    <source>
        <strain evidence="3 4">DSM 18850</strain>
    </source>
</reference>
<dbReference type="PANTHER" id="PTHR33446:SF2">
    <property type="entry name" value="PROTEIN TONB"/>
    <property type="match status" value="1"/>
</dbReference>
<evidence type="ECO:0000256" key="1">
    <source>
        <dbReference type="SAM" id="SignalP"/>
    </source>
</evidence>
<dbReference type="PANTHER" id="PTHR33446">
    <property type="entry name" value="PROTEIN TONB-RELATED"/>
    <property type="match status" value="1"/>
</dbReference>
<dbReference type="Gene3D" id="3.90.930.1">
    <property type="match status" value="1"/>
</dbReference>
<accession>A0A5S5CZH9</accession>
<dbReference type="EMBL" id="VNHX01000031">
    <property type="protein sequence ID" value="TYP88286.1"/>
    <property type="molecule type" value="Genomic_DNA"/>
</dbReference>
<feature type="domain" description="TonB C-terminal" evidence="2">
    <location>
        <begin position="247"/>
        <end position="338"/>
    </location>
</feature>
<evidence type="ECO:0000313" key="3">
    <source>
        <dbReference type="EMBL" id="TYP88286.1"/>
    </source>
</evidence>
<proteinExistence type="predicted"/>
<dbReference type="RefSeq" id="WP_170250071.1">
    <property type="nucleotide sequence ID" value="NZ_VNHX01000031.1"/>
</dbReference>
<organism evidence="3 4">
    <name type="scientific">Sphingobacterium allocomposti</name>
    <dbReference type="NCBI Taxonomy" id="415956"/>
    <lineage>
        <taxon>Bacteria</taxon>
        <taxon>Pseudomonadati</taxon>
        <taxon>Bacteroidota</taxon>
        <taxon>Sphingobacteriia</taxon>
        <taxon>Sphingobacteriales</taxon>
        <taxon>Sphingobacteriaceae</taxon>
        <taxon>Sphingobacterium</taxon>
    </lineage>
</organism>
<sequence>MKLCYLLSLFLATVNIASAQYLRITYHTQDGTETKNQTEAYYYRIIATDENSPTLFKHLEYYVDGDRPKTVATLRNKYSIFSTVGEKSTFYPNGQLHERKRYDENHALIDTADTYYENGILYSSILYQRNNTKHRTKKNSVAPNSGEFGTKPLLKYLLVHDSLGNKLVEDGNGYLIQRNLLQPELFHEEGPLLNNEKHGDWKGGFQHRRFTEKWEHGKLLEGIAIDSLGTQTPYTEETMMVAPEYPGGLVALRTYVAQNYRYPKQALAHRVSGVMHVEFVVERDGSMSDFRVDHDLGHGTGEEAIRVLKKIRKKWKPGFQKGLAVRVKYTLPITLNAS</sequence>
<dbReference type="InterPro" id="IPR051045">
    <property type="entry name" value="TonB-dependent_transducer"/>
</dbReference>
<comment type="caution">
    <text evidence="3">The sequence shown here is derived from an EMBL/GenBank/DDBJ whole genome shotgun (WGS) entry which is preliminary data.</text>
</comment>
<dbReference type="GO" id="GO:0098797">
    <property type="term" value="C:plasma membrane protein complex"/>
    <property type="evidence" value="ECO:0007669"/>
    <property type="project" value="TreeGrafter"/>
</dbReference>
<evidence type="ECO:0000259" key="2">
    <source>
        <dbReference type="PROSITE" id="PS52015"/>
    </source>
</evidence>
<keyword evidence="1" id="KW-0732">Signal</keyword>
<evidence type="ECO:0000313" key="4">
    <source>
        <dbReference type="Proteomes" id="UP000325105"/>
    </source>
</evidence>
<dbReference type="GO" id="GO:0031992">
    <property type="term" value="F:energy transducer activity"/>
    <property type="evidence" value="ECO:0007669"/>
    <property type="project" value="TreeGrafter"/>
</dbReference>
<dbReference type="Gene3D" id="3.30.1150.10">
    <property type="match status" value="1"/>
</dbReference>
<dbReference type="SUPFAM" id="SSF74653">
    <property type="entry name" value="TolA/TonB C-terminal domain"/>
    <property type="match status" value="1"/>
</dbReference>
<dbReference type="Proteomes" id="UP000325105">
    <property type="component" value="Unassembled WGS sequence"/>
</dbReference>
<protein>
    <submittedName>
        <fullName evidence="3">TonB family protein</fullName>
    </submittedName>
</protein>
<name>A0A5S5CZH9_9SPHI</name>
<gene>
    <name evidence="3" type="ORF">BC792_13124</name>
</gene>
<keyword evidence="4" id="KW-1185">Reference proteome</keyword>
<dbReference type="GO" id="GO:0055085">
    <property type="term" value="P:transmembrane transport"/>
    <property type="evidence" value="ECO:0007669"/>
    <property type="project" value="InterPro"/>
</dbReference>